<keyword evidence="3" id="KW-1185">Reference proteome</keyword>
<evidence type="ECO:0000256" key="1">
    <source>
        <dbReference type="SAM" id="MobiDB-lite"/>
    </source>
</evidence>
<feature type="region of interest" description="Disordered" evidence="1">
    <location>
        <begin position="1"/>
        <end position="29"/>
    </location>
</feature>
<organism evidence="2 3">
    <name type="scientific">Eragrostis curvula</name>
    <name type="common">weeping love grass</name>
    <dbReference type="NCBI Taxonomy" id="38414"/>
    <lineage>
        <taxon>Eukaryota</taxon>
        <taxon>Viridiplantae</taxon>
        <taxon>Streptophyta</taxon>
        <taxon>Embryophyta</taxon>
        <taxon>Tracheophyta</taxon>
        <taxon>Spermatophyta</taxon>
        <taxon>Magnoliopsida</taxon>
        <taxon>Liliopsida</taxon>
        <taxon>Poales</taxon>
        <taxon>Poaceae</taxon>
        <taxon>PACMAD clade</taxon>
        <taxon>Chloridoideae</taxon>
        <taxon>Eragrostideae</taxon>
        <taxon>Eragrostidinae</taxon>
        <taxon>Eragrostis</taxon>
    </lineage>
</organism>
<evidence type="ECO:0000313" key="3">
    <source>
        <dbReference type="Proteomes" id="UP000324897"/>
    </source>
</evidence>
<feature type="compositionally biased region" description="Basic residues" evidence="1">
    <location>
        <begin position="1"/>
        <end position="19"/>
    </location>
</feature>
<dbReference type="Proteomes" id="UP000324897">
    <property type="component" value="Chromosome 4"/>
</dbReference>
<comment type="caution">
    <text evidence="2">The sequence shown here is derived from an EMBL/GenBank/DDBJ whole genome shotgun (WGS) entry which is preliminary data.</text>
</comment>
<name>A0A5J9VNI4_9POAL</name>
<sequence length="123" mass="14120">MDRSFPRRRHQRPHPHRRSTLPSPSARPWLRAGLADDKRAEDLRAAIAMAPNLCVAATMASVLRVRRSLRLPSPSFAGKDVVRHMQAAHEDGRLEWSDARREQATWGRTYEESNQNKSSQRNN</sequence>
<proteinExistence type="predicted"/>
<evidence type="ECO:0000313" key="2">
    <source>
        <dbReference type="EMBL" id="TVU37167.1"/>
    </source>
</evidence>
<gene>
    <name evidence="2" type="ORF">EJB05_10467</name>
</gene>
<accession>A0A5J9VNI4</accession>
<protein>
    <submittedName>
        <fullName evidence="2">Uncharacterized protein</fullName>
    </submittedName>
</protein>
<dbReference type="OrthoDB" id="1738249at2759"/>
<dbReference type="Gramene" id="TVU37167">
    <property type="protein sequence ID" value="TVU37167"/>
    <property type="gene ID" value="EJB05_10467"/>
</dbReference>
<dbReference type="AlphaFoldDB" id="A0A5J9VNI4"/>
<dbReference type="EMBL" id="RWGY01000007">
    <property type="protein sequence ID" value="TVU37167.1"/>
    <property type="molecule type" value="Genomic_DNA"/>
</dbReference>
<reference evidence="2 3" key="1">
    <citation type="journal article" date="2019" name="Sci. Rep.">
        <title>A high-quality genome of Eragrostis curvula grass provides insights into Poaceae evolution and supports new strategies to enhance forage quality.</title>
        <authorList>
            <person name="Carballo J."/>
            <person name="Santos B.A.C.M."/>
            <person name="Zappacosta D."/>
            <person name="Garbus I."/>
            <person name="Selva J.P."/>
            <person name="Gallo C.A."/>
            <person name="Diaz A."/>
            <person name="Albertini E."/>
            <person name="Caccamo M."/>
            <person name="Echenique V."/>
        </authorList>
    </citation>
    <scope>NUCLEOTIDE SEQUENCE [LARGE SCALE GENOMIC DNA]</scope>
    <source>
        <strain evidence="3">cv. Victoria</strain>
        <tissue evidence="2">Leaf</tissue>
    </source>
</reference>
<feature type="non-terminal residue" evidence="2">
    <location>
        <position position="1"/>
    </location>
</feature>